<dbReference type="GO" id="GO:0030246">
    <property type="term" value="F:carbohydrate binding"/>
    <property type="evidence" value="ECO:0007669"/>
    <property type="project" value="UniProtKB-ARBA"/>
</dbReference>
<dbReference type="RefSeq" id="WP_024505744.1">
    <property type="nucleotide sequence ID" value="NZ_CP088147.1"/>
</dbReference>
<dbReference type="AlphaFoldDB" id="A0AB38TEI1"/>
<dbReference type="InterPro" id="IPR025997">
    <property type="entry name" value="SBP_2_dom"/>
</dbReference>
<comment type="subcellular location">
    <subcellularLocation>
        <location evidence="1">Cell envelope</location>
    </subcellularLocation>
</comment>
<dbReference type="InterPro" id="IPR028082">
    <property type="entry name" value="Peripla_BP_I"/>
</dbReference>
<evidence type="ECO:0000259" key="5">
    <source>
        <dbReference type="Pfam" id="PF13407"/>
    </source>
</evidence>
<evidence type="ECO:0000313" key="7">
    <source>
        <dbReference type="Proteomes" id="UP001060070"/>
    </source>
</evidence>
<accession>A0AB38TEI1</accession>
<evidence type="ECO:0000256" key="1">
    <source>
        <dbReference type="ARBA" id="ARBA00004196"/>
    </source>
</evidence>
<feature type="signal peptide" evidence="4">
    <location>
        <begin position="1"/>
        <end position="23"/>
    </location>
</feature>
<organism evidence="6 7">
    <name type="scientific">Mesorhizobium ciceri</name>
    <dbReference type="NCBI Taxonomy" id="39645"/>
    <lineage>
        <taxon>Bacteria</taxon>
        <taxon>Pseudomonadati</taxon>
        <taxon>Pseudomonadota</taxon>
        <taxon>Alphaproteobacteria</taxon>
        <taxon>Hyphomicrobiales</taxon>
        <taxon>Phyllobacteriaceae</taxon>
        <taxon>Mesorhizobium</taxon>
    </lineage>
</organism>
<proteinExistence type="inferred from homology"/>
<feature type="chain" id="PRO_5044329937" evidence="4">
    <location>
        <begin position="24"/>
        <end position="335"/>
    </location>
</feature>
<dbReference type="PANTHER" id="PTHR46847:SF1">
    <property type="entry name" value="D-ALLOSE-BINDING PERIPLASMIC PROTEIN-RELATED"/>
    <property type="match status" value="1"/>
</dbReference>
<dbReference type="GO" id="GO:0030313">
    <property type="term" value="C:cell envelope"/>
    <property type="evidence" value="ECO:0007669"/>
    <property type="project" value="UniProtKB-SubCell"/>
</dbReference>
<dbReference type="Proteomes" id="UP001060070">
    <property type="component" value="Chromosome"/>
</dbReference>
<dbReference type="CDD" id="cd01536">
    <property type="entry name" value="PBP1_ABC_sugar_binding-like"/>
    <property type="match status" value="1"/>
</dbReference>
<feature type="domain" description="Periplasmic binding protein" evidence="5">
    <location>
        <begin position="29"/>
        <end position="300"/>
    </location>
</feature>
<dbReference type="PANTHER" id="PTHR46847">
    <property type="entry name" value="D-ALLOSE-BINDING PERIPLASMIC PROTEIN-RELATED"/>
    <property type="match status" value="1"/>
</dbReference>
<dbReference type="Pfam" id="PF13407">
    <property type="entry name" value="Peripla_BP_4"/>
    <property type="match status" value="1"/>
</dbReference>
<evidence type="ECO:0000256" key="2">
    <source>
        <dbReference type="ARBA" id="ARBA00007639"/>
    </source>
</evidence>
<evidence type="ECO:0000256" key="3">
    <source>
        <dbReference type="ARBA" id="ARBA00022729"/>
    </source>
</evidence>
<gene>
    <name evidence="6" type="ORF">LRP29_06725</name>
</gene>
<dbReference type="EMBL" id="CP088147">
    <property type="protein sequence ID" value="UTU53114.1"/>
    <property type="molecule type" value="Genomic_DNA"/>
</dbReference>
<dbReference type="SUPFAM" id="SSF53822">
    <property type="entry name" value="Periplasmic binding protein-like I"/>
    <property type="match status" value="1"/>
</dbReference>
<reference evidence="6 7" key="1">
    <citation type="journal article" date="2022" name="Microbiol. Resour. Announc.">
        <title>Complete Genome Sequence of Mesorhizobium ciceri Strain R30, a Rhizobium Used as a Commercial Inoculant for Chickpea in Argentina.</title>
        <authorList>
            <person name="Foresto E."/>
            <person name="Revale S."/>
            <person name="Primo E."/>
            <person name="Nievas F."/>
            <person name="Carezzano E."/>
            <person name="Puente M."/>
            <person name="Alzari P."/>
            <person name="Mart M."/>
            <person name="Ben-Assaya M."/>
            <person name="Mornico D."/>
            <person name="Santoro M."/>
            <person name="Mart F."/>
            <person name="Giordano W."/>
            <person name="Bogino P."/>
        </authorList>
    </citation>
    <scope>NUCLEOTIDE SEQUENCE [LARGE SCALE GENOMIC DNA]</scope>
    <source>
        <strain evidence="6 7">R30</strain>
    </source>
</reference>
<dbReference type="Gene3D" id="3.40.50.2300">
    <property type="match status" value="2"/>
</dbReference>
<keyword evidence="7" id="KW-1185">Reference proteome</keyword>
<name>A0AB38TEI1_9HYPH</name>
<keyword evidence="3 4" id="KW-0732">Signal</keyword>
<evidence type="ECO:0000313" key="6">
    <source>
        <dbReference type="EMBL" id="UTU53114.1"/>
    </source>
</evidence>
<comment type="similarity">
    <text evidence="2">Belongs to the bacterial solute-binding protein 2 family.</text>
</comment>
<sequence length="335" mass="35313">MNLTYKIAALAGVAVVLSGPAYAADPIRIALFGFAADNAFTLASLEGLKEAAEEAGDVEIELFDGAFDADRQFNQIQDAVASGRFNGMLILPMGYSSAVPAAEEAIKAGIKFGSLEYPLGPDPTTTDKFQVNGMTTFVGYNVGSIGLRLAEATVEACQGRDPCKVALLVGSRSAAQDVPKIEAFNRHIAEYPSIKLVSTQDTLWGRELGLKVTQDVLQSNPDLDVITSFADQAAAGAEVALTGAGMNVGGEGVQLIGLGATQTAVAAIRQGRWYGTYVELPYMEGYLGGKNIIAAMRGQEFEPIIDLETRSPVGAAIATKTNLNAHPDWSSKWDG</sequence>
<protein>
    <submittedName>
        <fullName evidence="6">Sugar ABC transporter substrate-binding protein</fullName>
    </submittedName>
</protein>
<evidence type="ECO:0000256" key="4">
    <source>
        <dbReference type="SAM" id="SignalP"/>
    </source>
</evidence>